<dbReference type="GO" id="GO:0003677">
    <property type="term" value="F:DNA binding"/>
    <property type="evidence" value="ECO:0007669"/>
    <property type="project" value="UniProtKB-KW"/>
</dbReference>
<evidence type="ECO:0000256" key="1">
    <source>
        <dbReference type="ARBA" id="ARBA00008798"/>
    </source>
</evidence>
<sequence>MALTNKIEQRQTQKLSISNRIVQSLKVLNMGRHELEEAVERESECNPLLEVNIDKNEVDWEKYFLDERKTINFDRNNVEYNDEHDFNFENLTPSVYSIYDSLYAQINIMDISKMKKKICKYLIDSLDKDGYLREDESTIVRKFGISKYFLEECIEILHGLEPAGIGARNLQECIILQLRHCGINNKKLEDMINCDINLIANLSIQQLATKYRLTKEEVVEFIEFIKSLEPKPADMSSEKATVYAYPDVYVEKVDGKSVAKAYNEKKMQLGVNSYYKNLLLSTDDTETKKYIKEKLNSAQKLINDVSERSTTVVNIANSIIDAQRDYFDKDGDLKPLMMTELAEKLNCHVSTISRGVSDKYMLTEKGMYELKDFFTNAYENEDGDVVSSNSIKVKIKSIIDNENKKKPLSDKKIEDLLKEDGIDIARRTVAKYREELGFLGSSKRKQL</sequence>
<dbReference type="Pfam" id="PF00309">
    <property type="entry name" value="Sigma54_AID"/>
    <property type="match status" value="1"/>
</dbReference>
<dbReference type="PRINTS" id="PR00045">
    <property type="entry name" value="SIGMA54FCT"/>
</dbReference>
<dbReference type="PROSITE" id="PS00717">
    <property type="entry name" value="SIGMA54_1"/>
    <property type="match status" value="1"/>
</dbReference>
<dbReference type="NCBIfam" id="TIGR02395">
    <property type="entry name" value="rpoN_sigma"/>
    <property type="match status" value="1"/>
</dbReference>
<keyword evidence="3" id="KW-0808">Transferase</keyword>
<dbReference type="Gene3D" id="1.10.10.60">
    <property type="entry name" value="Homeodomain-like"/>
    <property type="match status" value="1"/>
</dbReference>
<dbReference type="GO" id="GO:0016779">
    <property type="term" value="F:nucleotidyltransferase activity"/>
    <property type="evidence" value="ECO:0007669"/>
    <property type="project" value="UniProtKB-KW"/>
</dbReference>
<dbReference type="PANTHER" id="PTHR32248">
    <property type="entry name" value="RNA POLYMERASE SIGMA-54 FACTOR"/>
    <property type="match status" value="1"/>
</dbReference>
<evidence type="ECO:0000256" key="4">
    <source>
        <dbReference type="ARBA" id="ARBA00022695"/>
    </source>
</evidence>
<evidence type="ECO:0000256" key="5">
    <source>
        <dbReference type="ARBA" id="ARBA00023015"/>
    </source>
</evidence>
<dbReference type="InterPro" id="IPR000394">
    <property type="entry name" value="RNA_pol_sigma_54"/>
</dbReference>
<dbReference type="GO" id="GO:0001216">
    <property type="term" value="F:DNA-binding transcription activator activity"/>
    <property type="evidence" value="ECO:0007669"/>
    <property type="project" value="InterPro"/>
</dbReference>
<dbReference type="STRING" id="215200.SAMN05216454_103119"/>
<dbReference type="PROSITE" id="PS50044">
    <property type="entry name" value="SIGMA54_3"/>
    <property type="match status" value="1"/>
</dbReference>
<reference evidence="11 12" key="1">
    <citation type="submission" date="2016-10" db="EMBL/GenBank/DDBJ databases">
        <authorList>
            <person name="de Groot N.N."/>
        </authorList>
    </citation>
    <scope>NUCLEOTIDE SEQUENCE [LARGE SCALE GENOMIC DNA]</scope>
    <source>
        <strain evidence="11 12">Calf135</strain>
    </source>
</reference>
<feature type="domain" description="RNA polymerase sigma factor 54 core-binding" evidence="10">
    <location>
        <begin position="88"/>
        <end position="275"/>
    </location>
</feature>
<dbReference type="Pfam" id="PF04552">
    <property type="entry name" value="Sigma54_DBD"/>
    <property type="match status" value="1"/>
</dbReference>
<evidence type="ECO:0000256" key="3">
    <source>
        <dbReference type="ARBA" id="ARBA00022679"/>
    </source>
</evidence>
<evidence type="ECO:0000313" key="12">
    <source>
        <dbReference type="Proteomes" id="UP000199512"/>
    </source>
</evidence>
<dbReference type="InterPro" id="IPR007634">
    <property type="entry name" value="RNA_pol_sigma_54_DNA-bd"/>
</dbReference>
<comment type="similarity">
    <text evidence="1">Belongs to the sigma-54 factor family.</text>
</comment>
<name>A0A1H8GA61_9FIRM</name>
<accession>A0A1H8GA61</accession>
<evidence type="ECO:0000256" key="6">
    <source>
        <dbReference type="ARBA" id="ARBA00023082"/>
    </source>
</evidence>
<organism evidence="11 12">
    <name type="scientific">Peptostreptococcus russellii</name>
    <dbReference type="NCBI Taxonomy" id="215200"/>
    <lineage>
        <taxon>Bacteria</taxon>
        <taxon>Bacillati</taxon>
        <taxon>Bacillota</taxon>
        <taxon>Clostridia</taxon>
        <taxon>Peptostreptococcales</taxon>
        <taxon>Peptostreptococcaceae</taxon>
        <taxon>Peptostreptococcus</taxon>
    </lineage>
</organism>
<keyword evidence="4" id="KW-0548">Nucleotidyltransferase</keyword>
<dbReference type="PIRSF" id="PIRSF000774">
    <property type="entry name" value="RpoN"/>
    <property type="match status" value="1"/>
</dbReference>
<keyword evidence="5" id="KW-0805">Transcription regulation</keyword>
<dbReference type="InterPro" id="IPR007046">
    <property type="entry name" value="RNA_pol_sigma_54_core-bd"/>
</dbReference>
<keyword evidence="6" id="KW-0731">Sigma factor</keyword>
<dbReference type="EMBL" id="FODF01000003">
    <property type="protein sequence ID" value="SEN40644.1"/>
    <property type="molecule type" value="Genomic_DNA"/>
</dbReference>
<dbReference type="Gene3D" id="1.10.10.1330">
    <property type="entry name" value="RNA polymerase sigma-54 factor, core-binding domain"/>
    <property type="match status" value="1"/>
</dbReference>
<dbReference type="Pfam" id="PF04963">
    <property type="entry name" value="Sigma54_CBD"/>
    <property type="match status" value="1"/>
</dbReference>
<dbReference type="PANTHER" id="PTHR32248:SF4">
    <property type="entry name" value="RNA POLYMERASE SIGMA-54 FACTOR"/>
    <property type="match status" value="1"/>
</dbReference>
<dbReference type="GO" id="GO:0006352">
    <property type="term" value="P:DNA-templated transcription initiation"/>
    <property type="evidence" value="ECO:0007669"/>
    <property type="project" value="InterPro"/>
</dbReference>
<feature type="domain" description="RNA polymerase sigma factor 54 DNA-binding" evidence="9">
    <location>
        <begin position="289"/>
        <end position="446"/>
    </location>
</feature>
<evidence type="ECO:0000313" key="11">
    <source>
        <dbReference type="EMBL" id="SEN40644.1"/>
    </source>
</evidence>
<dbReference type="OrthoDB" id="9814402at2"/>
<proteinExistence type="inferred from homology"/>
<protein>
    <submittedName>
        <fullName evidence="11">RNA polymerase, sigma 54 subunit, RpoN/SigL</fullName>
    </submittedName>
</protein>
<keyword evidence="2" id="KW-0240">DNA-directed RNA polymerase</keyword>
<dbReference type="PROSITE" id="PS00718">
    <property type="entry name" value="SIGMA54_2"/>
    <property type="match status" value="1"/>
</dbReference>
<gene>
    <name evidence="11" type="ORF">SAMN05216454_103119</name>
</gene>
<keyword evidence="12" id="KW-1185">Reference proteome</keyword>
<dbReference type="GO" id="GO:0000428">
    <property type="term" value="C:DNA-directed RNA polymerase complex"/>
    <property type="evidence" value="ECO:0007669"/>
    <property type="project" value="UniProtKB-KW"/>
</dbReference>
<dbReference type="InterPro" id="IPR038709">
    <property type="entry name" value="RpoN_core-bd_sf"/>
</dbReference>
<dbReference type="AlphaFoldDB" id="A0A1H8GA61"/>
<keyword evidence="8" id="KW-0804">Transcription</keyword>
<evidence type="ECO:0000256" key="2">
    <source>
        <dbReference type="ARBA" id="ARBA00022478"/>
    </source>
</evidence>
<evidence type="ECO:0000256" key="8">
    <source>
        <dbReference type="ARBA" id="ARBA00023163"/>
    </source>
</evidence>
<dbReference type="Proteomes" id="UP000199512">
    <property type="component" value="Unassembled WGS sequence"/>
</dbReference>
<evidence type="ECO:0000259" key="9">
    <source>
        <dbReference type="Pfam" id="PF04552"/>
    </source>
</evidence>
<dbReference type="GO" id="GO:0016987">
    <property type="term" value="F:sigma factor activity"/>
    <property type="evidence" value="ECO:0007669"/>
    <property type="project" value="UniProtKB-KW"/>
</dbReference>
<evidence type="ECO:0000256" key="7">
    <source>
        <dbReference type="ARBA" id="ARBA00023125"/>
    </source>
</evidence>
<keyword evidence="7" id="KW-0238">DNA-binding</keyword>
<dbReference type="RefSeq" id="WP_091974591.1">
    <property type="nucleotide sequence ID" value="NZ_CAUWDX010000027.1"/>
</dbReference>
<evidence type="ECO:0000259" key="10">
    <source>
        <dbReference type="Pfam" id="PF04963"/>
    </source>
</evidence>